<proteinExistence type="predicted"/>
<evidence type="ECO:0000313" key="2">
    <source>
        <dbReference type="Proteomes" id="UP001145087"/>
    </source>
</evidence>
<dbReference type="Gene3D" id="2.60.40.10">
    <property type="entry name" value="Immunoglobulins"/>
    <property type="match status" value="1"/>
</dbReference>
<accession>A0A9X3F8T6</accession>
<evidence type="ECO:0000313" key="1">
    <source>
        <dbReference type="EMBL" id="MCY1720911.1"/>
    </source>
</evidence>
<dbReference type="Gene3D" id="4.10.1080.10">
    <property type="entry name" value="TSP type-3 repeat"/>
    <property type="match status" value="1"/>
</dbReference>
<dbReference type="SUPFAM" id="SSF103647">
    <property type="entry name" value="TSP type-3 repeat"/>
    <property type="match status" value="2"/>
</dbReference>
<dbReference type="InterPro" id="IPR028974">
    <property type="entry name" value="TSP_type-3_rpt"/>
</dbReference>
<gene>
    <name evidence="1" type="ORF">OU798_11180</name>
</gene>
<organism evidence="1 2">
    <name type="scientific">Draconibacterium aestuarii</name>
    <dbReference type="NCBI Taxonomy" id="2998507"/>
    <lineage>
        <taxon>Bacteria</taxon>
        <taxon>Pseudomonadati</taxon>
        <taxon>Bacteroidota</taxon>
        <taxon>Bacteroidia</taxon>
        <taxon>Marinilabiliales</taxon>
        <taxon>Prolixibacteraceae</taxon>
        <taxon>Draconibacterium</taxon>
    </lineage>
</organism>
<dbReference type="Proteomes" id="UP001145087">
    <property type="component" value="Unassembled WGS sequence"/>
</dbReference>
<name>A0A9X3F8T6_9BACT</name>
<dbReference type="InterPro" id="IPR018247">
    <property type="entry name" value="EF_Hand_1_Ca_BS"/>
</dbReference>
<dbReference type="EMBL" id="JAPOHD010000024">
    <property type="protein sequence ID" value="MCY1720911.1"/>
    <property type="molecule type" value="Genomic_DNA"/>
</dbReference>
<comment type="caution">
    <text evidence="1">The sequence shown here is derived from an EMBL/GenBank/DDBJ whole genome shotgun (WGS) entry which is preliminary data.</text>
</comment>
<dbReference type="RefSeq" id="WP_343333244.1">
    <property type="nucleotide sequence ID" value="NZ_JAPOHD010000024.1"/>
</dbReference>
<dbReference type="Pfam" id="PF13585">
    <property type="entry name" value="CHU_C"/>
    <property type="match status" value="1"/>
</dbReference>
<dbReference type="GO" id="GO:0005509">
    <property type="term" value="F:calcium ion binding"/>
    <property type="evidence" value="ECO:0007669"/>
    <property type="project" value="InterPro"/>
</dbReference>
<keyword evidence="2" id="KW-1185">Reference proteome</keyword>
<sequence>GDSTFTEAGTKDVIFKSALGCDSTIAVTLNVNPTYTGTDVVTICDSELPYQYGNSTFTEAGTKEVVFQAINGCDSTITVTLNVIESTTSTTNITECDSYTWNGTTYTQSGTYTAKFKNAAGCDSIAILVLNILKSGKQTINKTECDQYVLNGEVFTQSGTYTRVVTNNNGCDLTITLNLTILSDDPVVLTSEATDLTVECDGEGNTETLNEWLATQGTTGAAEAGFGTISWNHNYEALTPGCCNTGSATVTFTASDDCGNTVSTTATFTIIDSETPTFTAPADITIYSADDCQYDASVETTGDVTDETDVCCTDFNAEFTDVIEQGSCAGEWIITRTWTLVDGCENEAEPQVQTITVMDNTLPTAVCKNITVQLDENGTASITASDIDGGSSDNCGIDTLLISQETFVCENLGENEVTLTVVDQCGNTSICTAVVTVEQGSFDCGTNQLKANPDVLTLIYCPGRNVSGDIDLFANDEGFSAEDVSFNVLTDIPDNVSITDGALDYINAAATQAVITLTYSVCHNVNTENCDTAEVTIHVLLDSDCDGVPDNEDIDDDNDGIVDTDEEANALTANLDSDSDGIVDRLDIDSDNDGIVDNIEWQSTIAEGGDYNYVTPLGTDTNEDGWDDAYDSENGGNYYEAWDTDGDGTPDYLDEDSDGDDIDDYIEGWDAVPHDTIADTDYTGIDTDGDGLDNAYDTYNTGIEWLNGKNAIGSNAPLQDMAGDTINGVRDWRDTYSPPPIPPKPQATTLFIPEGFSPNNDNKNDYFEILMNEDDTDNVLFGETYPDAHLYIYNRWGNLIFEKEHFGNYQVWGNKVDTWWDGRSEHGWTVGGGKVPVATYVYVLILEGSTVEKGTVFVNY</sequence>
<reference evidence="1" key="1">
    <citation type="submission" date="2022-11" db="EMBL/GenBank/DDBJ databases">
        <title>Marilongibacter aestuarii gen. nov., sp. nov., isolated from tidal flat sediment.</title>
        <authorList>
            <person name="Jiayan W."/>
        </authorList>
    </citation>
    <scope>NUCLEOTIDE SEQUENCE</scope>
    <source>
        <strain evidence="1">Z1-6</strain>
    </source>
</reference>
<protein>
    <submittedName>
        <fullName evidence="1">Gliding motility-associated C-terminal domain-containing protein</fullName>
    </submittedName>
</protein>
<dbReference type="InterPro" id="IPR013783">
    <property type="entry name" value="Ig-like_fold"/>
</dbReference>
<feature type="non-terminal residue" evidence="1">
    <location>
        <position position="1"/>
    </location>
</feature>
<dbReference type="AlphaFoldDB" id="A0A9X3F8T6"/>
<dbReference type="PROSITE" id="PS00018">
    <property type="entry name" value="EF_HAND_1"/>
    <property type="match status" value="1"/>
</dbReference>